<evidence type="ECO:0008006" key="3">
    <source>
        <dbReference type="Google" id="ProtNLM"/>
    </source>
</evidence>
<evidence type="ECO:0000313" key="2">
    <source>
        <dbReference type="Proteomes" id="UP001596022"/>
    </source>
</evidence>
<dbReference type="EMBL" id="JBHSFW010000007">
    <property type="protein sequence ID" value="MFC4619298.1"/>
    <property type="molecule type" value="Genomic_DNA"/>
</dbReference>
<comment type="caution">
    <text evidence="1">The sequence shown here is derived from an EMBL/GenBank/DDBJ whole genome shotgun (WGS) entry which is preliminary data.</text>
</comment>
<name>A0ABV9GMA1_9BACL</name>
<dbReference type="Proteomes" id="UP001596022">
    <property type="component" value="Unassembled WGS sequence"/>
</dbReference>
<proteinExistence type="predicted"/>
<protein>
    <recommendedName>
        <fullName evidence="3">Spo0E like sporulation regulatory protein</fullName>
    </recommendedName>
</protein>
<dbReference type="RefSeq" id="WP_376846396.1">
    <property type="nucleotide sequence ID" value="NZ_JBHSFW010000007.1"/>
</dbReference>
<reference evidence="2" key="1">
    <citation type="journal article" date="2019" name="Int. J. Syst. Evol. Microbiol.">
        <title>The Global Catalogue of Microorganisms (GCM) 10K type strain sequencing project: providing services to taxonomists for standard genome sequencing and annotation.</title>
        <authorList>
            <consortium name="The Broad Institute Genomics Platform"/>
            <consortium name="The Broad Institute Genome Sequencing Center for Infectious Disease"/>
            <person name="Wu L."/>
            <person name="Ma J."/>
        </authorList>
    </citation>
    <scope>NUCLEOTIDE SEQUENCE [LARGE SCALE GENOMIC DNA]</scope>
    <source>
        <strain evidence="2">CGMCC 1.16306</strain>
    </source>
</reference>
<keyword evidence="2" id="KW-1185">Reference proteome</keyword>
<evidence type="ECO:0000313" key="1">
    <source>
        <dbReference type="EMBL" id="MFC4619298.1"/>
    </source>
</evidence>
<gene>
    <name evidence="1" type="ORF">ACFO4N_11300</name>
</gene>
<accession>A0ABV9GMA1</accession>
<sequence>MGKAVETREEQVHYLQQRIKLVQQAIDSLDAGAEAGDLRNIEKLLNALMIKIRRFAADWEQAE</sequence>
<organism evidence="1 2">
    <name type="scientific">Camelliibacillus cellulosilyticus</name>
    <dbReference type="NCBI Taxonomy" id="2174486"/>
    <lineage>
        <taxon>Bacteria</taxon>
        <taxon>Bacillati</taxon>
        <taxon>Bacillota</taxon>
        <taxon>Bacilli</taxon>
        <taxon>Bacillales</taxon>
        <taxon>Sporolactobacillaceae</taxon>
        <taxon>Camelliibacillus</taxon>
    </lineage>
</organism>